<sequence>MTVFPHYAPEMRLRFAGRPAPAAVRGSVTGITCQTGMGDADRLEVSLANEALRWLDDPLFGLDTEVGIALGYAPDEPRRLFTGDVVGSEATFPADGMPMLRVIAQDRRTRLAAASPARWFGVPVPKLGVLPLPDPVVAPLLAVEHGMIPLLDPLGAFLSAALGVVDVVASVEDPSMRQRVVRRQHSETTLDFLRKIAAENAWELIVEHDSEPSGFVLRLMSPAAYLSPDVTLRYGSSLIEFNPRISTVGQVGRVSVRVWRSEVGLELTIAVGYDWDRRALTIEVVPGFRGPEGRGGPAREVLLVDEPVTIATAPRLIVSRLLPRLNRRTTASGSCVGDPRITAGRVLRIEGVGETFGGLWRVVSAQHTLDGGGYRTSFDLRKEIWFGGIPPAAQGAVRVQGGLLSLPAPNS</sequence>
<name>A0A1T3NN96_9ACTN</name>
<gene>
    <name evidence="1" type="ORF">B4N89_39620</name>
</gene>
<dbReference type="OrthoDB" id="1907165at2"/>
<evidence type="ECO:0000313" key="1">
    <source>
        <dbReference type="EMBL" id="OPC78284.1"/>
    </source>
</evidence>
<proteinExistence type="predicted"/>
<keyword evidence="2" id="KW-1185">Reference proteome</keyword>
<protein>
    <submittedName>
        <fullName evidence="1">Uncharacterized protein</fullName>
    </submittedName>
</protein>
<evidence type="ECO:0000313" key="2">
    <source>
        <dbReference type="Proteomes" id="UP000190037"/>
    </source>
</evidence>
<reference evidence="1 2" key="1">
    <citation type="submission" date="2017-03" db="EMBL/GenBank/DDBJ databases">
        <title>Draft genome sequence of Streptomyces scabrisporus NF3, endophyte isolated from Amphipterygium adstringens.</title>
        <authorList>
            <person name="Vazquez M."/>
            <person name="Ceapa C.D."/>
            <person name="Rodriguez Luna D."/>
            <person name="Sanchez Esquivel S."/>
        </authorList>
    </citation>
    <scope>NUCLEOTIDE SEQUENCE [LARGE SCALE GENOMIC DNA]</scope>
    <source>
        <strain evidence="1 2">NF3</strain>
    </source>
</reference>
<accession>A0A1T3NN96</accession>
<dbReference type="STRING" id="159449.B4N89_39620"/>
<dbReference type="Proteomes" id="UP000190037">
    <property type="component" value="Unassembled WGS sequence"/>
</dbReference>
<comment type="caution">
    <text evidence="1">The sequence shown here is derived from an EMBL/GenBank/DDBJ whole genome shotgun (WGS) entry which is preliminary data.</text>
</comment>
<dbReference type="RefSeq" id="WP_078981377.1">
    <property type="nucleotide sequence ID" value="NZ_MWQN01000003.1"/>
</dbReference>
<organism evidence="1 2">
    <name type="scientific">Embleya scabrispora</name>
    <dbReference type="NCBI Taxonomy" id="159449"/>
    <lineage>
        <taxon>Bacteria</taxon>
        <taxon>Bacillati</taxon>
        <taxon>Actinomycetota</taxon>
        <taxon>Actinomycetes</taxon>
        <taxon>Kitasatosporales</taxon>
        <taxon>Streptomycetaceae</taxon>
        <taxon>Embleya</taxon>
    </lineage>
</organism>
<dbReference type="EMBL" id="MWQN01000003">
    <property type="protein sequence ID" value="OPC78284.1"/>
    <property type="molecule type" value="Genomic_DNA"/>
</dbReference>
<dbReference type="AlphaFoldDB" id="A0A1T3NN96"/>